<dbReference type="Gene3D" id="2.160.20.10">
    <property type="entry name" value="Single-stranded right-handed beta-helix, Pectin lyase-like"/>
    <property type="match status" value="2"/>
</dbReference>
<dbReference type="OrthoDB" id="1046782at2759"/>
<dbReference type="PANTHER" id="PTHR33928">
    <property type="entry name" value="POLYGALACTURONASE QRT3"/>
    <property type="match status" value="1"/>
</dbReference>
<evidence type="ECO:0000256" key="1">
    <source>
        <dbReference type="SAM" id="SignalP"/>
    </source>
</evidence>
<dbReference type="HOGENOM" id="CLU_002540_2_2_1"/>
<dbReference type="Proteomes" id="UP000007148">
    <property type="component" value="Unassembled WGS sequence"/>
</dbReference>
<feature type="domain" description="Rhamnogalacturonase A/B/Epimerase-like pectate lyase" evidence="2">
    <location>
        <begin position="464"/>
        <end position="535"/>
    </location>
</feature>
<dbReference type="SUPFAM" id="SSF51126">
    <property type="entry name" value="Pectin lyase-like"/>
    <property type="match status" value="2"/>
</dbReference>
<dbReference type="CDD" id="cd23668">
    <property type="entry name" value="GH55_beta13glucanase-like"/>
    <property type="match status" value="1"/>
</dbReference>
<feature type="domain" description="Rhamnogalacturonase A/B/Epimerase-like pectate lyase" evidence="2">
    <location>
        <begin position="108"/>
        <end position="332"/>
    </location>
</feature>
<evidence type="ECO:0000313" key="3">
    <source>
        <dbReference type="EMBL" id="CCA67681.1"/>
    </source>
</evidence>
<evidence type="ECO:0000313" key="4">
    <source>
        <dbReference type="Proteomes" id="UP000007148"/>
    </source>
</evidence>
<comment type="caution">
    <text evidence="3">The sequence shown here is derived from an EMBL/GenBank/DDBJ whole genome shotgun (WGS) entry which is preliminary data.</text>
</comment>
<organism evidence="3 4">
    <name type="scientific">Serendipita indica (strain DSM 11827)</name>
    <name type="common">Root endophyte fungus</name>
    <name type="synonym">Piriformospora indica</name>
    <dbReference type="NCBI Taxonomy" id="1109443"/>
    <lineage>
        <taxon>Eukaryota</taxon>
        <taxon>Fungi</taxon>
        <taxon>Dikarya</taxon>
        <taxon>Basidiomycota</taxon>
        <taxon>Agaricomycotina</taxon>
        <taxon>Agaricomycetes</taxon>
        <taxon>Sebacinales</taxon>
        <taxon>Serendipitaceae</taxon>
        <taxon>Serendipita</taxon>
    </lineage>
</organism>
<sequence>MRSFGSSLILLLALRISSSIATDTICPTSSSTSVSTVTSTITVTSTSISSVSTVSTSTSSSTTATSSASCSTPLGNGIAGASDPWWLQNMPHVGTSAFNPSPLSYKVFRNVKDYGAVGDGVTDDTAAINAAIADQSRCGQGCTSSTTTPALVYFPAGNYLVSAPIIPFYYTALVGDAKNRPTLIAAASFVGMAVIDADPYIPGGGGAQYWVNQNNFFRAVRNFNIDLTRMPVASTATGLHWQVSQATSLSFVKVIMSQDPATQHQGIFMENGSGGVLSDLEFVGGNLGVFVGNQQFTVRNVKFSNNKIAIQAIWNWGWTWQNVQIENCGIGIQMKTGGTSIETQTVGSEVLLDFTVTNTPIFVQTTTAQPSSLAGSIVIENAKLTNVPIAVGVQSGATVLAGSTGTMTIAAWAQGNIYSGAQPVPNYVQSNITPPAKPASLLDSSGKIFGVGRPQYENYAASQFVSVKAHGAKGDGVTDDTAALQSIFDTYAGCKIIFFDAGTYLVSDTINIPVGTDIVGEMWSQILAKGTNFNDQNNPRVVLKFGKSGDVGSLRVSDIVISTYAGSAGAIVMEVNIKQASQGSVGFWDTHVRLGGSAGTGLTQTTCLKLQGHGVECSAAFLSAHITRGASAYMENVWLWTADHQLDDDPAESQIDVFSGRGILIEGENVWLVGTGSEHHAIYQYRVNGATNVYMGLIQTETPYYQPNPAAPNPFVTNSAYSDPDVSSLKSALALSVTNSDHVLIYGAGLYSFFVSYAQTCLQTWNCQDQIASVGSSNQVRIYGLSTVATTWQMTFNGTPAINQNLNRNGFASTVTAWSSNELTRVTKRWVPVKARMHKRMVPARLPDSY</sequence>
<reference evidence="3 4" key="1">
    <citation type="journal article" date="2011" name="PLoS Pathog.">
        <title>Endophytic Life Strategies Decoded by Genome and Transcriptome Analyses of the Mutualistic Root Symbiont Piriformospora indica.</title>
        <authorList>
            <person name="Zuccaro A."/>
            <person name="Lahrmann U."/>
            <person name="Guldener U."/>
            <person name="Langen G."/>
            <person name="Pfiffi S."/>
            <person name="Biedenkopf D."/>
            <person name="Wong P."/>
            <person name="Samans B."/>
            <person name="Grimm C."/>
            <person name="Basiewicz M."/>
            <person name="Murat C."/>
            <person name="Martin F."/>
            <person name="Kogel K.H."/>
        </authorList>
    </citation>
    <scope>NUCLEOTIDE SEQUENCE [LARGE SCALE GENOMIC DNA]</scope>
    <source>
        <strain evidence="3 4">DSM 11827</strain>
    </source>
</reference>
<dbReference type="EMBL" id="CAFZ01000018">
    <property type="protein sequence ID" value="CCA67681.1"/>
    <property type="molecule type" value="Genomic_DNA"/>
</dbReference>
<dbReference type="OMA" id="WDTHIIL"/>
<proteinExistence type="predicted"/>
<dbReference type="FunFam" id="2.160.20.10:FF:000049">
    <property type="entry name" value="Putative exo-beta-1,3-glucanase"/>
    <property type="match status" value="1"/>
</dbReference>
<name>G4T8T3_SERID</name>
<dbReference type="InterPro" id="IPR011050">
    <property type="entry name" value="Pectin_lyase_fold/virulence"/>
</dbReference>
<feature type="chain" id="PRO_5003468272" evidence="1">
    <location>
        <begin position="22"/>
        <end position="850"/>
    </location>
</feature>
<dbReference type="eggNOG" id="ENOG502QV54">
    <property type="taxonomic scope" value="Eukaryota"/>
</dbReference>
<dbReference type="PANTHER" id="PTHR33928:SF2">
    <property type="entry name" value="PECTATE LYASE SUPERFAMILY PROTEIN DOMAIN-CONTAINING PROTEIN-RELATED"/>
    <property type="match status" value="1"/>
</dbReference>
<dbReference type="InterPro" id="IPR012334">
    <property type="entry name" value="Pectin_lyas_fold"/>
</dbReference>
<keyword evidence="4" id="KW-1185">Reference proteome</keyword>
<dbReference type="InterPro" id="IPR024535">
    <property type="entry name" value="RHGA/B-epi-like_pectate_lyase"/>
</dbReference>
<dbReference type="AlphaFoldDB" id="G4T8T3"/>
<evidence type="ECO:0000259" key="2">
    <source>
        <dbReference type="Pfam" id="PF12708"/>
    </source>
</evidence>
<dbReference type="GO" id="GO:0004650">
    <property type="term" value="F:polygalacturonase activity"/>
    <property type="evidence" value="ECO:0007669"/>
    <property type="project" value="InterPro"/>
</dbReference>
<dbReference type="InterPro" id="IPR039279">
    <property type="entry name" value="QRT3-like"/>
</dbReference>
<dbReference type="InParanoid" id="G4T8T3"/>
<keyword evidence="1" id="KW-0732">Signal</keyword>
<gene>
    <name evidence="3" type="ORF">PIIN_01508</name>
</gene>
<dbReference type="STRING" id="1109443.G4T8T3"/>
<feature type="signal peptide" evidence="1">
    <location>
        <begin position="1"/>
        <end position="21"/>
    </location>
</feature>
<dbReference type="Pfam" id="PF12708">
    <property type="entry name" value="Pect-lyase_RHGA_epim"/>
    <property type="match status" value="2"/>
</dbReference>
<protein>
    <submittedName>
        <fullName evidence="3">Probable glucan 1,3-beta-glucosidase</fullName>
    </submittedName>
</protein>
<accession>G4T8T3</accession>